<keyword evidence="1" id="KW-1133">Transmembrane helix</keyword>
<proteinExistence type="predicted"/>
<feature type="non-terminal residue" evidence="2">
    <location>
        <position position="1"/>
    </location>
</feature>
<sequence>FELNCGRERIDDDLRIVTSPIITNTNSKFFNYAEEMAGPKPALYASAVTVVGFVCLAISATAVGLPVWGYFEFISGGWDTEKGYFGPFRTCKKLNYGREICGDFNFKPNVLVYISGVLAAIGCALLGIFSILSVIQLSMISSRDRVVMSYKPLVIIKLVLAIVSAILATVAAILFGYQIDNVDVAYRNYALSRGVSFYLQ</sequence>
<gene>
    <name evidence="2" type="ORF">Bhyg_13627</name>
</gene>
<feature type="transmembrane region" description="Helical" evidence="1">
    <location>
        <begin position="112"/>
        <end position="135"/>
    </location>
</feature>
<keyword evidence="3" id="KW-1185">Reference proteome</keyword>
<organism evidence="2 3">
    <name type="scientific">Pseudolycoriella hygida</name>
    <dbReference type="NCBI Taxonomy" id="35572"/>
    <lineage>
        <taxon>Eukaryota</taxon>
        <taxon>Metazoa</taxon>
        <taxon>Ecdysozoa</taxon>
        <taxon>Arthropoda</taxon>
        <taxon>Hexapoda</taxon>
        <taxon>Insecta</taxon>
        <taxon>Pterygota</taxon>
        <taxon>Neoptera</taxon>
        <taxon>Endopterygota</taxon>
        <taxon>Diptera</taxon>
        <taxon>Nematocera</taxon>
        <taxon>Sciaroidea</taxon>
        <taxon>Sciaridae</taxon>
        <taxon>Pseudolycoriella</taxon>
    </lineage>
</organism>
<feature type="transmembrane region" description="Helical" evidence="1">
    <location>
        <begin position="42"/>
        <end position="71"/>
    </location>
</feature>
<accession>A0A9Q0MN74</accession>
<protein>
    <submittedName>
        <fullName evidence="2">Uncharacterized protein</fullName>
    </submittedName>
</protein>
<evidence type="ECO:0000313" key="3">
    <source>
        <dbReference type="Proteomes" id="UP001151699"/>
    </source>
</evidence>
<evidence type="ECO:0000313" key="2">
    <source>
        <dbReference type="EMBL" id="KAJ6635045.1"/>
    </source>
</evidence>
<keyword evidence="1" id="KW-0812">Transmembrane</keyword>
<evidence type="ECO:0000256" key="1">
    <source>
        <dbReference type="SAM" id="Phobius"/>
    </source>
</evidence>
<dbReference type="Gene3D" id="1.20.140.150">
    <property type="match status" value="1"/>
</dbReference>
<dbReference type="EMBL" id="WJQU01000004">
    <property type="protein sequence ID" value="KAJ6635045.1"/>
    <property type="molecule type" value="Genomic_DNA"/>
</dbReference>
<reference evidence="2" key="1">
    <citation type="submission" date="2022-07" db="EMBL/GenBank/DDBJ databases">
        <authorList>
            <person name="Trinca V."/>
            <person name="Uliana J.V.C."/>
            <person name="Torres T.T."/>
            <person name="Ward R.J."/>
            <person name="Monesi N."/>
        </authorList>
    </citation>
    <scope>NUCLEOTIDE SEQUENCE</scope>
    <source>
        <strain evidence="2">HSMRA1968</strain>
        <tissue evidence="2">Whole embryos</tissue>
    </source>
</reference>
<name>A0A9Q0MN74_9DIPT</name>
<dbReference type="AlphaFoldDB" id="A0A9Q0MN74"/>
<feature type="non-terminal residue" evidence="2">
    <location>
        <position position="200"/>
    </location>
</feature>
<feature type="transmembrane region" description="Helical" evidence="1">
    <location>
        <begin position="155"/>
        <end position="179"/>
    </location>
</feature>
<keyword evidence="1" id="KW-0472">Membrane</keyword>
<dbReference type="Proteomes" id="UP001151699">
    <property type="component" value="Chromosome C"/>
</dbReference>
<comment type="caution">
    <text evidence="2">The sequence shown here is derived from an EMBL/GenBank/DDBJ whole genome shotgun (WGS) entry which is preliminary data.</text>
</comment>
<dbReference type="OrthoDB" id="6420920at2759"/>